<evidence type="ECO:0000256" key="4">
    <source>
        <dbReference type="ARBA" id="ARBA00022723"/>
    </source>
</evidence>
<evidence type="ECO:0000256" key="3">
    <source>
        <dbReference type="ARBA" id="ARBA00022722"/>
    </source>
</evidence>
<evidence type="ECO:0000256" key="7">
    <source>
        <dbReference type="ARBA" id="ARBA00022833"/>
    </source>
</evidence>
<keyword evidence="10" id="KW-1185">Reference proteome</keyword>
<feature type="binding site" evidence="8">
    <location>
        <position position="276"/>
    </location>
    <ligand>
        <name>Zn(2+)</name>
        <dbReference type="ChEBI" id="CHEBI:29105"/>
        <label>2</label>
        <note>catalytic</note>
    </ligand>
</feature>
<dbReference type="NCBIfam" id="TIGR02651">
    <property type="entry name" value="RNase_Z"/>
    <property type="match status" value="1"/>
</dbReference>
<comment type="function">
    <text evidence="8">Zinc phosphodiesterase, which displays some tRNA 3'-processing endonuclease activity. Probably involved in tRNA maturation, by removing a 3'-trailer from precursor tRNA.</text>
</comment>
<sequence length="315" mass="34543">MNGACACGVIFLGTGAGMPSKQRNVTSIALNLLDERGFYWLFDCGEGTQQQILHSPVKLGRTEKLFITHLHGDHIYGIPGMLTSRSYLGGDTPLTVYGPPGIKSFIETALSVSDAHLTYQLHIVEIADEGVICEDETFRVETARLEHRVECFGYRIIEKDQPGKLQLDKLAELKVPAGPIYGKLKQGQDVVLEDGRTLHGADFVGSPIPGRIVTILGDTKYCKGSLQLAQHADVLVHEATFAMSKQELAYAFDHATSVDAARTAQEMGAKTLIMTHISSRYQGDDTDLLLQEAMAIHADSHIAKDFWSFDIPKKS</sequence>
<dbReference type="Pfam" id="PF23023">
    <property type="entry name" value="Anti-Pycsar_Apyc1"/>
    <property type="match status" value="1"/>
</dbReference>
<keyword evidence="5 8" id="KW-0255">Endonuclease</keyword>
<feature type="binding site" evidence="8">
    <location>
        <position position="69"/>
    </location>
    <ligand>
        <name>Zn(2+)</name>
        <dbReference type="ChEBI" id="CHEBI:29105"/>
        <label>1</label>
        <note>catalytic</note>
    </ligand>
</feature>
<keyword evidence="6 8" id="KW-0378">Hydrolase</keyword>
<organism evidence="9 10">
    <name type="scientific">Paenibacillus hexagrammi</name>
    <dbReference type="NCBI Taxonomy" id="2908839"/>
    <lineage>
        <taxon>Bacteria</taxon>
        <taxon>Bacillati</taxon>
        <taxon>Bacillota</taxon>
        <taxon>Bacilli</taxon>
        <taxon>Bacillales</taxon>
        <taxon>Paenibacillaceae</taxon>
        <taxon>Paenibacillus</taxon>
    </lineage>
</organism>
<evidence type="ECO:0000313" key="10">
    <source>
        <dbReference type="Proteomes" id="UP001649230"/>
    </source>
</evidence>
<feature type="binding site" evidence="8">
    <location>
        <position position="147"/>
    </location>
    <ligand>
        <name>Zn(2+)</name>
        <dbReference type="ChEBI" id="CHEBI:29105"/>
        <label>1</label>
        <note>catalytic</note>
    </ligand>
</feature>
<dbReference type="Gene3D" id="3.60.15.10">
    <property type="entry name" value="Ribonuclease Z/Hydroxyacylglutathione hydrolase-like"/>
    <property type="match status" value="1"/>
</dbReference>
<dbReference type="InterPro" id="IPR013471">
    <property type="entry name" value="RNase_Z/BN"/>
</dbReference>
<dbReference type="RefSeq" id="WP_235122548.1">
    <property type="nucleotide sequence ID" value="NZ_CP090978.1"/>
</dbReference>
<dbReference type="SUPFAM" id="SSF56281">
    <property type="entry name" value="Metallo-hydrolase/oxidoreductase"/>
    <property type="match status" value="1"/>
</dbReference>
<feature type="active site" description="Proton acceptor" evidence="8">
    <location>
        <position position="73"/>
    </location>
</feature>
<dbReference type="EC" id="3.1.26.11" evidence="8"/>
<evidence type="ECO:0000256" key="8">
    <source>
        <dbReference type="HAMAP-Rule" id="MF_01818"/>
    </source>
</evidence>
<name>A0ABY3SPM1_9BACL</name>
<keyword evidence="7 8" id="KW-0862">Zinc</keyword>
<evidence type="ECO:0000313" key="9">
    <source>
        <dbReference type="EMBL" id="UJF35992.1"/>
    </source>
</evidence>
<comment type="cofactor">
    <cofactor evidence="8">
        <name>Zn(2+)</name>
        <dbReference type="ChEBI" id="CHEBI:29105"/>
    </cofactor>
    <text evidence="8">Binds 2 Zn(2+) ions.</text>
</comment>
<evidence type="ECO:0000256" key="6">
    <source>
        <dbReference type="ARBA" id="ARBA00022801"/>
    </source>
</evidence>
<proteinExistence type="inferred from homology"/>
<dbReference type="InterPro" id="IPR036866">
    <property type="entry name" value="RibonucZ/Hydroxyglut_hydro"/>
</dbReference>
<comment type="catalytic activity">
    <reaction evidence="8">
        <text>Endonucleolytic cleavage of RNA, removing extra 3' nucleotides from tRNA precursor, generating 3' termini of tRNAs. A 3'-hydroxy group is left at the tRNA terminus and a 5'-phosphoryl group is left at the trailer molecule.</text>
        <dbReference type="EC" id="3.1.26.11"/>
    </reaction>
</comment>
<evidence type="ECO:0000256" key="5">
    <source>
        <dbReference type="ARBA" id="ARBA00022759"/>
    </source>
</evidence>
<dbReference type="PANTHER" id="PTHR46018:SF2">
    <property type="entry name" value="ZINC PHOSPHODIESTERASE ELAC PROTEIN 1"/>
    <property type="match status" value="1"/>
</dbReference>
<dbReference type="PANTHER" id="PTHR46018">
    <property type="entry name" value="ZINC PHOSPHODIESTERASE ELAC PROTEIN 1"/>
    <property type="match status" value="1"/>
</dbReference>
<comment type="similarity">
    <text evidence="8">Belongs to the RNase Z family.</text>
</comment>
<dbReference type="NCBIfam" id="NF000801">
    <property type="entry name" value="PRK00055.1-3"/>
    <property type="match status" value="1"/>
</dbReference>
<dbReference type="Proteomes" id="UP001649230">
    <property type="component" value="Chromosome"/>
</dbReference>
<evidence type="ECO:0000256" key="2">
    <source>
        <dbReference type="ARBA" id="ARBA00022694"/>
    </source>
</evidence>
<comment type="subunit">
    <text evidence="1 8">Homodimer.</text>
</comment>
<feature type="binding site" evidence="8">
    <location>
        <position position="71"/>
    </location>
    <ligand>
        <name>Zn(2+)</name>
        <dbReference type="ChEBI" id="CHEBI:29105"/>
        <label>1</label>
        <note>catalytic</note>
    </ligand>
</feature>
<feature type="binding site" evidence="8">
    <location>
        <position position="73"/>
    </location>
    <ligand>
        <name>Zn(2+)</name>
        <dbReference type="ChEBI" id="CHEBI:29105"/>
        <label>2</label>
        <note>catalytic</note>
    </ligand>
</feature>
<dbReference type="HAMAP" id="MF_01818">
    <property type="entry name" value="RNase_Z_BN"/>
    <property type="match status" value="1"/>
</dbReference>
<accession>A0ABY3SPM1</accession>
<keyword evidence="4 8" id="KW-0479">Metal-binding</keyword>
<feature type="binding site" evidence="8">
    <location>
        <position position="218"/>
    </location>
    <ligand>
        <name>Zn(2+)</name>
        <dbReference type="ChEBI" id="CHEBI:29105"/>
        <label>2</label>
        <note>catalytic</note>
    </ligand>
</feature>
<dbReference type="CDD" id="cd07717">
    <property type="entry name" value="RNaseZ_ZiPD-like_MBL-fold"/>
    <property type="match status" value="1"/>
</dbReference>
<gene>
    <name evidence="8 9" type="primary">rnz</name>
    <name evidence="9" type="ORF">L0M14_13440</name>
</gene>
<evidence type="ECO:0000256" key="1">
    <source>
        <dbReference type="ARBA" id="ARBA00011738"/>
    </source>
</evidence>
<dbReference type="GO" id="GO:0042781">
    <property type="term" value="F:3'-tRNA processing endoribonuclease activity"/>
    <property type="evidence" value="ECO:0007669"/>
    <property type="project" value="UniProtKB-EC"/>
</dbReference>
<feature type="binding site" evidence="8">
    <location>
        <position position="74"/>
    </location>
    <ligand>
        <name>Zn(2+)</name>
        <dbReference type="ChEBI" id="CHEBI:29105"/>
        <label>2</label>
        <note>catalytic</note>
    </ligand>
</feature>
<reference evidence="9 10" key="1">
    <citation type="journal article" date="2024" name="Int. J. Syst. Evol. Microbiol.">
        <title>Paenibacillus hexagrammi sp. nov., a novel bacterium isolated from the gut content of Hexagrammos agrammus.</title>
        <authorList>
            <person name="Jung H.K."/>
            <person name="Kim D.G."/>
            <person name="Zin H."/>
            <person name="Park J."/>
            <person name="Jung H."/>
            <person name="Kim Y.O."/>
            <person name="Kong H.J."/>
            <person name="Kim J.W."/>
            <person name="Kim Y.S."/>
        </authorList>
    </citation>
    <scope>NUCLEOTIDE SEQUENCE [LARGE SCALE GENOMIC DNA]</scope>
    <source>
        <strain evidence="9 10">YPD9-1</strain>
    </source>
</reference>
<keyword evidence="3 8" id="KW-0540">Nuclease</keyword>
<dbReference type="EMBL" id="CP090978">
    <property type="protein sequence ID" value="UJF35992.1"/>
    <property type="molecule type" value="Genomic_DNA"/>
</dbReference>
<feature type="binding site" evidence="8">
    <location>
        <position position="218"/>
    </location>
    <ligand>
        <name>Zn(2+)</name>
        <dbReference type="ChEBI" id="CHEBI:29105"/>
        <label>1</label>
        <note>catalytic</note>
    </ligand>
</feature>
<keyword evidence="2 8" id="KW-0819">tRNA processing</keyword>
<protein>
    <recommendedName>
        <fullName evidence="8">Ribonuclease Z</fullName>
        <shortName evidence="8">RNase Z</shortName>
        <ecNumber evidence="8">3.1.26.11</ecNumber>
    </recommendedName>
    <alternativeName>
        <fullName evidence="8">tRNA 3 endonuclease</fullName>
    </alternativeName>
    <alternativeName>
        <fullName evidence="8">tRNase Z</fullName>
    </alternativeName>
</protein>